<keyword evidence="11" id="KW-1185">Reference proteome</keyword>
<feature type="compositionally biased region" description="Pro residues" evidence="7">
    <location>
        <begin position="876"/>
        <end position="887"/>
    </location>
</feature>
<dbReference type="GO" id="GO:0006520">
    <property type="term" value="P:amino acid metabolic process"/>
    <property type="evidence" value="ECO:0007669"/>
    <property type="project" value="InterPro"/>
</dbReference>
<keyword evidence="9" id="KW-0732">Signal</keyword>
<dbReference type="EMBL" id="WIXE01009129">
    <property type="protein sequence ID" value="KAK5978697.1"/>
    <property type="molecule type" value="Genomic_DNA"/>
</dbReference>
<dbReference type="Proteomes" id="UP001331761">
    <property type="component" value="Unassembled WGS sequence"/>
</dbReference>
<feature type="compositionally biased region" description="Low complexity" evidence="7">
    <location>
        <begin position="888"/>
        <end position="908"/>
    </location>
</feature>
<feature type="compositionally biased region" description="Basic and acidic residues" evidence="7">
    <location>
        <begin position="203"/>
        <end position="223"/>
    </location>
</feature>
<keyword evidence="8" id="KW-0472">Membrane</keyword>
<evidence type="ECO:0000313" key="11">
    <source>
        <dbReference type="Proteomes" id="UP001331761"/>
    </source>
</evidence>
<feature type="chain" id="PRO_5042832595" evidence="9">
    <location>
        <begin position="24"/>
        <end position="908"/>
    </location>
</feature>
<keyword evidence="5" id="KW-0456">Lyase</keyword>
<dbReference type="GO" id="GO:0005737">
    <property type="term" value="C:cytoplasm"/>
    <property type="evidence" value="ECO:0007669"/>
    <property type="project" value="TreeGrafter"/>
</dbReference>
<evidence type="ECO:0000256" key="7">
    <source>
        <dbReference type="SAM" id="MobiDB-lite"/>
    </source>
</evidence>
<dbReference type="InterPro" id="IPR015422">
    <property type="entry name" value="PyrdxlP-dep_Trfase_small"/>
</dbReference>
<feature type="compositionally biased region" description="Basic and acidic residues" evidence="7">
    <location>
        <begin position="233"/>
        <end position="247"/>
    </location>
</feature>
<gene>
    <name evidence="10" type="ORF">GCK32_007279</name>
</gene>
<dbReference type="GO" id="GO:0030170">
    <property type="term" value="F:pyridoxal phosphate binding"/>
    <property type="evidence" value="ECO:0007669"/>
    <property type="project" value="InterPro"/>
</dbReference>
<dbReference type="Gene3D" id="1.20.1340.10">
    <property type="entry name" value="dopa decarboxylase, N-terminal domain"/>
    <property type="match status" value="1"/>
</dbReference>
<dbReference type="InterPro" id="IPR015424">
    <property type="entry name" value="PyrdxlP-dep_Trfase"/>
</dbReference>
<dbReference type="GO" id="GO:0016831">
    <property type="term" value="F:carboxy-lyase activity"/>
    <property type="evidence" value="ECO:0007669"/>
    <property type="project" value="UniProtKB-KW"/>
</dbReference>
<feature type="compositionally biased region" description="Polar residues" evidence="7">
    <location>
        <begin position="257"/>
        <end position="272"/>
    </location>
</feature>
<feature type="region of interest" description="Disordered" evidence="7">
    <location>
        <begin position="203"/>
        <end position="295"/>
    </location>
</feature>
<dbReference type="PANTHER" id="PTHR11999:SF70">
    <property type="entry name" value="MIP05841P"/>
    <property type="match status" value="1"/>
</dbReference>
<feature type="modified residue" description="N6-(pyridoxal phosphate)lysine" evidence="6">
    <location>
        <position position="619"/>
    </location>
</feature>
<evidence type="ECO:0000256" key="8">
    <source>
        <dbReference type="SAM" id="Phobius"/>
    </source>
</evidence>
<feature type="region of interest" description="Disordered" evidence="7">
    <location>
        <begin position="833"/>
        <end position="908"/>
    </location>
</feature>
<dbReference type="InterPro" id="IPR002129">
    <property type="entry name" value="PyrdxlP-dep_de-COase"/>
</dbReference>
<name>A0AAN8FH48_TRICO</name>
<evidence type="ECO:0000256" key="5">
    <source>
        <dbReference type="ARBA" id="ARBA00023239"/>
    </source>
</evidence>
<protein>
    <submittedName>
        <fullName evidence="10">Uncharacterized protein</fullName>
    </submittedName>
</protein>
<comment type="similarity">
    <text evidence="2">Belongs to the group II decarboxylase family.</text>
</comment>
<sequence>MARWRALFVWLTVAIIRWELVGTEKVISLFLRGNEKTSDVSKILIPISNHFGVIIRSADIDEASGCDSIRREGMSMKERTSLILMSDRPAFACNKEESDGKVIFSSLTASGVKFGSIFHDAPETREGNVHDLVSYLDSITKTSAVEREVGDKYIGAKEHSIADPVAIPVPVAIVVVIVIIIMVLLMIFLCWLQLKEKKQQALKSKRESARSKSERSPTKDKSSKSKSKRDKRPKSVSEKSGKSDKSKSGKSVPSPAGQRSKTGSVERMSTFSAEKVNLKSAEKSDDKKKEGEMKQRDLAEVIKQPLTSKEFEVYLNRLAHFAIEYYDNPTIYDVTPNVSPGFLYNTMPKNCPDNPETFKEIYDDIKAKIMPGLTHWQHPNFFAYYPIGRCYPDLLADFITSALSVIGFSWDSCPALTEMENAMVNWVGRALGFPEAFLFQDSPPASQGGGTVTESGSDAILCAVLAARQWKINQIIEDEQLKGGSKFDTVHDIGKRLVVYSSKDAHSCIEKACKLAMLRCRPIQPLEENQWGITGQQIEEEIKKDLERGLIPCFINCTLGTSSTASCDKLTSISPVAKKYDTWLHVDAAYAGSTFIDTKYREVAEGIENAHTINVNLSKFLLHSATLSIIWTREQKVYKDAFSITPMYLKPSHGSSIDLRDWGLHLSRRFKALKVWFIMRMCGVEGLRRHVNKICDMASYFESLIDQHPNLQIFTPRNFGLFTFQYSEPSFTKEERNRHTLRLLCFLNDSHKIYLTPVRVADNDVIRVSLSYERTTKETIDKAFHLLKTMTEQYKQRKDDPTLVKPQSLKRLIGSAELPLVADAEIDIGPTQAARTGAAEQDSTSVTAPSTAETQSTKPQPSKSTELSVTQTQQTPKPPPSKTPPPALSSATRSGVSKQKPSQKQSKK</sequence>
<evidence type="ECO:0000256" key="2">
    <source>
        <dbReference type="ARBA" id="ARBA00009533"/>
    </source>
</evidence>
<organism evidence="10 11">
    <name type="scientific">Trichostrongylus colubriformis</name>
    <name type="common">Black scour worm</name>
    <dbReference type="NCBI Taxonomy" id="6319"/>
    <lineage>
        <taxon>Eukaryota</taxon>
        <taxon>Metazoa</taxon>
        <taxon>Ecdysozoa</taxon>
        <taxon>Nematoda</taxon>
        <taxon>Chromadorea</taxon>
        <taxon>Rhabditida</taxon>
        <taxon>Rhabditina</taxon>
        <taxon>Rhabditomorpha</taxon>
        <taxon>Strongyloidea</taxon>
        <taxon>Trichostrongylidae</taxon>
        <taxon>Trichostrongylus</taxon>
    </lineage>
</organism>
<evidence type="ECO:0000256" key="6">
    <source>
        <dbReference type="PIRSR" id="PIRSR602129-50"/>
    </source>
</evidence>
<evidence type="ECO:0000256" key="1">
    <source>
        <dbReference type="ARBA" id="ARBA00001933"/>
    </source>
</evidence>
<comment type="cofactor">
    <cofactor evidence="1 6">
        <name>pyridoxal 5'-phosphate</name>
        <dbReference type="ChEBI" id="CHEBI:597326"/>
    </cofactor>
</comment>
<evidence type="ECO:0000256" key="3">
    <source>
        <dbReference type="ARBA" id="ARBA00022793"/>
    </source>
</evidence>
<keyword evidence="4 6" id="KW-0663">Pyridoxal phosphate</keyword>
<comment type="caution">
    <text evidence="10">The sequence shown here is derived from an EMBL/GenBank/DDBJ whole genome shotgun (WGS) entry which is preliminary data.</text>
</comment>
<dbReference type="InterPro" id="IPR015421">
    <property type="entry name" value="PyrdxlP-dep_Trfase_major"/>
</dbReference>
<feature type="signal peptide" evidence="9">
    <location>
        <begin position="1"/>
        <end position="23"/>
    </location>
</feature>
<evidence type="ECO:0000256" key="9">
    <source>
        <dbReference type="SAM" id="SignalP"/>
    </source>
</evidence>
<keyword evidence="8" id="KW-1133">Transmembrane helix</keyword>
<feature type="compositionally biased region" description="Basic and acidic residues" evidence="7">
    <location>
        <begin position="276"/>
        <end position="295"/>
    </location>
</feature>
<feature type="compositionally biased region" description="Polar residues" evidence="7">
    <location>
        <begin position="841"/>
        <end position="869"/>
    </location>
</feature>
<dbReference type="Gene3D" id="3.40.640.10">
    <property type="entry name" value="Type I PLP-dependent aspartate aminotransferase-like (Major domain)"/>
    <property type="match status" value="1"/>
</dbReference>
<accession>A0AAN8FH48</accession>
<evidence type="ECO:0000256" key="4">
    <source>
        <dbReference type="ARBA" id="ARBA00022898"/>
    </source>
</evidence>
<dbReference type="GO" id="GO:0019752">
    <property type="term" value="P:carboxylic acid metabolic process"/>
    <property type="evidence" value="ECO:0007669"/>
    <property type="project" value="InterPro"/>
</dbReference>
<dbReference type="AlphaFoldDB" id="A0AAN8FH48"/>
<proteinExistence type="inferred from homology"/>
<dbReference type="InterPro" id="IPR010977">
    <property type="entry name" value="Aromatic_deC"/>
</dbReference>
<dbReference type="SUPFAM" id="SSF53383">
    <property type="entry name" value="PLP-dependent transferases"/>
    <property type="match status" value="1"/>
</dbReference>
<dbReference type="Pfam" id="PF00282">
    <property type="entry name" value="Pyridoxal_deC"/>
    <property type="match status" value="1"/>
</dbReference>
<dbReference type="PRINTS" id="PR00800">
    <property type="entry name" value="YHDCRBOXLASE"/>
</dbReference>
<keyword evidence="3" id="KW-0210">Decarboxylase</keyword>
<dbReference type="Gene3D" id="3.90.1150.10">
    <property type="entry name" value="Aspartate Aminotransferase, domain 1"/>
    <property type="match status" value="1"/>
</dbReference>
<reference evidence="10 11" key="1">
    <citation type="submission" date="2019-10" db="EMBL/GenBank/DDBJ databases">
        <title>Assembly and Annotation for the nematode Trichostrongylus colubriformis.</title>
        <authorList>
            <person name="Martin J."/>
        </authorList>
    </citation>
    <scope>NUCLEOTIDE SEQUENCE [LARGE SCALE GENOMIC DNA]</scope>
    <source>
        <strain evidence="10">G859</strain>
        <tissue evidence="10">Whole worm</tissue>
    </source>
</reference>
<dbReference type="PANTHER" id="PTHR11999">
    <property type="entry name" value="GROUP II PYRIDOXAL-5-PHOSPHATE DECARBOXYLASE"/>
    <property type="match status" value="1"/>
</dbReference>
<keyword evidence="8" id="KW-0812">Transmembrane</keyword>
<evidence type="ECO:0000313" key="10">
    <source>
        <dbReference type="EMBL" id="KAK5978697.1"/>
    </source>
</evidence>
<feature type="transmembrane region" description="Helical" evidence="8">
    <location>
        <begin position="171"/>
        <end position="194"/>
    </location>
</feature>